<dbReference type="Proteomes" id="UP000230779">
    <property type="component" value="Unassembled WGS sequence"/>
</dbReference>
<keyword evidence="1" id="KW-0472">Membrane</keyword>
<gene>
    <name evidence="2" type="ORF">COY66_00320</name>
</gene>
<proteinExistence type="predicted"/>
<keyword evidence="1" id="KW-0812">Transmembrane</keyword>
<dbReference type="EMBL" id="PFMD01000002">
    <property type="protein sequence ID" value="PIY97328.1"/>
    <property type="molecule type" value="Genomic_DNA"/>
</dbReference>
<evidence type="ECO:0000313" key="3">
    <source>
        <dbReference type="Proteomes" id="UP000230779"/>
    </source>
</evidence>
<feature type="transmembrane region" description="Helical" evidence="1">
    <location>
        <begin position="41"/>
        <end position="64"/>
    </location>
</feature>
<evidence type="ECO:0000256" key="1">
    <source>
        <dbReference type="SAM" id="Phobius"/>
    </source>
</evidence>
<evidence type="ECO:0000313" key="2">
    <source>
        <dbReference type="EMBL" id="PIY97328.1"/>
    </source>
</evidence>
<protein>
    <submittedName>
        <fullName evidence="2">Uncharacterized protein</fullName>
    </submittedName>
</protein>
<reference evidence="2 3" key="1">
    <citation type="submission" date="2017-09" db="EMBL/GenBank/DDBJ databases">
        <title>Depth-based differentiation of microbial function through sediment-hosted aquifers and enrichment of novel symbionts in the deep terrestrial subsurface.</title>
        <authorList>
            <person name="Probst A.J."/>
            <person name="Ladd B."/>
            <person name="Jarett J.K."/>
            <person name="Geller-Mcgrath D.E."/>
            <person name="Sieber C.M."/>
            <person name="Emerson J.B."/>
            <person name="Anantharaman K."/>
            <person name="Thomas B.C."/>
            <person name="Malmstrom R."/>
            <person name="Stieglmeier M."/>
            <person name="Klingl A."/>
            <person name="Woyke T."/>
            <person name="Ryan C.M."/>
            <person name="Banfield J.F."/>
        </authorList>
    </citation>
    <scope>NUCLEOTIDE SEQUENCE [LARGE SCALE GENOMIC DNA]</scope>
    <source>
        <strain evidence="2">CG_4_10_14_0_8_um_filter_42_10</strain>
    </source>
</reference>
<keyword evidence="1" id="KW-1133">Transmembrane helix</keyword>
<feature type="transmembrane region" description="Helical" evidence="1">
    <location>
        <begin position="12"/>
        <end position="35"/>
    </location>
</feature>
<accession>A0A2M7RKQ5</accession>
<sequence>MTSFWWKETKIFLSKASFFVLIASIINYLVLFLLNSLSNNFLLSFFDINVFLVIIVITGTLYILTKE</sequence>
<organism evidence="2 3">
    <name type="scientific">Candidatus Kerfeldbacteria bacterium CG_4_10_14_0_8_um_filter_42_10</name>
    <dbReference type="NCBI Taxonomy" id="2014248"/>
    <lineage>
        <taxon>Bacteria</taxon>
        <taxon>Candidatus Kerfeldiibacteriota</taxon>
    </lineage>
</organism>
<comment type="caution">
    <text evidence="2">The sequence shown here is derived from an EMBL/GenBank/DDBJ whole genome shotgun (WGS) entry which is preliminary data.</text>
</comment>
<dbReference type="AlphaFoldDB" id="A0A2M7RKQ5"/>
<name>A0A2M7RKQ5_9BACT</name>